<dbReference type="EMBL" id="CAJFDI010000003">
    <property type="protein sequence ID" value="CAD5222711.1"/>
    <property type="molecule type" value="Genomic_DNA"/>
</dbReference>
<keyword evidence="10" id="KW-1185">Reference proteome</keyword>
<sequence length="854" mass="97143">MTSKSVEPEESAPLLGPKKADEVKSIFYLAPSQTQASEEGLHSYTGENDDETKPKSYFNAESAPNSIRSGAEDSEEANQVRRRGRKDKEEIKTGKEPSPATDTAVELDSISFSVMPTQTMPSQNRDSHSSSHSFRIEVFRKLRRFPPGAHVILLAEFCHSFTSYALRIILYYYLIQKLMLSEDDAIFYTQVYLFFTHVFPIIGCVLADGFFGLYKTIIYLILIYGIGQVFMIVSSCFEPEQAYAHPWLDLLGLLLISVGTGALRPCMAAFGGDQFEKTDVKLRSMFFALLYTSFNLGCILAGATTPLMRDFSCLSERSCYPFPFSVSTLVLFMMMFVLIVGYKCLRSVHEVKENIYASVAKTIWTALKNKRKYHDKEVGCWLDHALDDHECDSPACRKVTLINDIRTLGKILVIFLPIPIFWTLFDQQYNNFYRQGNEMDLSLGNNLYILPDQMPAFNMLLVVILLPVFHFVIYPLCRLCCKPTYLRKMSAGMLMASLSFLMMCVIQIHLDSRNPFDYSGKAQLAVKNMLTVPVDISYNNGSQQTTTSDTLVKGLDALQFKNDVDDVEINAGRFNIFYEKRPIARARRSPRPERKDKTFTFEDMKHYLIVTLEEGISIVQTEVEKPNSGQAESFQSILFIANDTITLPKIMFCRNNNCDPSSVKNFAVFTKDDIVRRDCCKRDTLVSLTKVKNLLHGSWCVYTEDDLNLKQKGFCFNRDSVGGVHILIAQIFDNSTMQFSMECLVPDNRVHILWQVIPYTLLTIGEILFVVTGMEFSYAEAAPAMKSLVQAIWTMNMAVGNLIFLLLSYLIKKIHLEDTAYEFLISGLLMLIISIVFIFLAQFYYSYVEEDADC</sequence>
<evidence type="ECO:0000313" key="9">
    <source>
        <dbReference type="EMBL" id="CAD5222711.1"/>
    </source>
</evidence>
<organism evidence="9 10">
    <name type="scientific">Bursaphelenchus xylophilus</name>
    <name type="common">Pinewood nematode worm</name>
    <name type="synonym">Aphelenchoides xylophilus</name>
    <dbReference type="NCBI Taxonomy" id="6326"/>
    <lineage>
        <taxon>Eukaryota</taxon>
        <taxon>Metazoa</taxon>
        <taxon>Ecdysozoa</taxon>
        <taxon>Nematoda</taxon>
        <taxon>Chromadorea</taxon>
        <taxon>Rhabditida</taxon>
        <taxon>Tylenchina</taxon>
        <taxon>Tylenchomorpha</taxon>
        <taxon>Aphelenchoidea</taxon>
        <taxon>Aphelenchoididae</taxon>
        <taxon>Bursaphelenchus</taxon>
    </lineage>
</organism>
<feature type="transmembrane region" description="Helical" evidence="8">
    <location>
        <begin position="186"/>
        <end position="210"/>
    </location>
</feature>
<evidence type="ECO:0000256" key="8">
    <source>
        <dbReference type="SAM" id="Phobius"/>
    </source>
</evidence>
<keyword evidence="3 8" id="KW-0812">Transmembrane</keyword>
<dbReference type="OrthoDB" id="205993at2759"/>
<dbReference type="SUPFAM" id="SSF103473">
    <property type="entry name" value="MFS general substrate transporter"/>
    <property type="match status" value="1"/>
</dbReference>
<evidence type="ECO:0000256" key="3">
    <source>
        <dbReference type="ARBA" id="ARBA00022692"/>
    </source>
</evidence>
<dbReference type="EMBL" id="CAJFCV020000003">
    <property type="protein sequence ID" value="CAG9111076.1"/>
    <property type="molecule type" value="Genomic_DNA"/>
</dbReference>
<evidence type="ECO:0000256" key="4">
    <source>
        <dbReference type="ARBA" id="ARBA00022856"/>
    </source>
</evidence>
<reference evidence="9" key="1">
    <citation type="submission" date="2020-09" db="EMBL/GenBank/DDBJ databases">
        <authorList>
            <person name="Kikuchi T."/>
        </authorList>
    </citation>
    <scope>NUCLEOTIDE SEQUENCE</scope>
    <source>
        <strain evidence="9">Ka4C1</strain>
    </source>
</reference>
<dbReference type="InterPro" id="IPR036259">
    <property type="entry name" value="MFS_trans_sf"/>
</dbReference>
<evidence type="ECO:0000256" key="7">
    <source>
        <dbReference type="SAM" id="MobiDB-lite"/>
    </source>
</evidence>
<accession>A0A7I8WGK0</accession>
<name>A0A7I8WGK0_BURXY</name>
<feature type="compositionally biased region" description="Basic and acidic residues" evidence="7">
    <location>
        <begin position="86"/>
        <end position="95"/>
    </location>
</feature>
<keyword evidence="4" id="KW-0653">Protein transport</keyword>
<dbReference type="AlphaFoldDB" id="A0A7I8WGK0"/>
<feature type="transmembrane region" description="Helical" evidence="8">
    <location>
        <begin position="151"/>
        <end position="174"/>
    </location>
</feature>
<evidence type="ECO:0000256" key="1">
    <source>
        <dbReference type="ARBA" id="ARBA00004141"/>
    </source>
</evidence>
<evidence type="ECO:0000256" key="5">
    <source>
        <dbReference type="ARBA" id="ARBA00022989"/>
    </source>
</evidence>
<proteinExistence type="inferred from homology"/>
<keyword evidence="4" id="KW-0571">Peptide transport</keyword>
<dbReference type="Proteomes" id="UP000659654">
    <property type="component" value="Unassembled WGS sequence"/>
</dbReference>
<feature type="region of interest" description="Disordered" evidence="7">
    <location>
        <begin position="1"/>
        <end position="102"/>
    </location>
</feature>
<dbReference type="GO" id="GO:0015833">
    <property type="term" value="P:peptide transport"/>
    <property type="evidence" value="ECO:0007669"/>
    <property type="project" value="UniProtKB-KW"/>
</dbReference>
<dbReference type="GO" id="GO:0022857">
    <property type="term" value="F:transmembrane transporter activity"/>
    <property type="evidence" value="ECO:0007669"/>
    <property type="project" value="InterPro"/>
</dbReference>
<dbReference type="GO" id="GO:0016020">
    <property type="term" value="C:membrane"/>
    <property type="evidence" value="ECO:0007669"/>
    <property type="project" value="UniProtKB-SubCell"/>
</dbReference>
<keyword evidence="6 8" id="KW-0472">Membrane</keyword>
<protein>
    <submittedName>
        <fullName evidence="9">(pine wood nematode) hypothetical protein</fullName>
    </submittedName>
</protein>
<dbReference type="InterPro" id="IPR000109">
    <property type="entry name" value="POT_fam"/>
</dbReference>
<evidence type="ECO:0000313" key="10">
    <source>
        <dbReference type="Proteomes" id="UP000659654"/>
    </source>
</evidence>
<keyword evidence="5 8" id="KW-1133">Transmembrane helix</keyword>
<feature type="transmembrane region" description="Helical" evidence="8">
    <location>
        <begin position="791"/>
        <end position="811"/>
    </location>
</feature>
<feature type="transmembrane region" description="Helical" evidence="8">
    <location>
        <begin position="324"/>
        <end position="345"/>
    </location>
</feature>
<dbReference type="SMR" id="A0A7I8WGK0"/>
<feature type="transmembrane region" description="Helical" evidence="8">
    <location>
        <begin position="456"/>
        <end position="477"/>
    </location>
</feature>
<feature type="transmembrane region" description="Helical" evidence="8">
    <location>
        <begin position="823"/>
        <end position="845"/>
    </location>
</feature>
<feature type="transmembrane region" description="Helical" evidence="8">
    <location>
        <begin position="284"/>
        <end position="304"/>
    </location>
</feature>
<feature type="transmembrane region" description="Helical" evidence="8">
    <location>
        <begin position="217"/>
        <end position="237"/>
    </location>
</feature>
<gene>
    <name evidence="9" type="ORF">BXYJ_LOCUS7615</name>
</gene>
<dbReference type="Gene3D" id="1.20.1250.20">
    <property type="entry name" value="MFS general substrate transporter like domains"/>
    <property type="match status" value="2"/>
</dbReference>
<feature type="transmembrane region" description="Helical" evidence="8">
    <location>
        <begin position="243"/>
        <end position="263"/>
    </location>
</feature>
<dbReference type="Proteomes" id="UP000582659">
    <property type="component" value="Unassembled WGS sequence"/>
</dbReference>
<feature type="transmembrane region" description="Helical" evidence="8">
    <location>
        <begin position="407"/>
        <end position="425"/>
    </location>
</feature>
<evidence type="ECO:0000256" key="6">
    <source>
        <dbReference type="ARBA" id="ARBA00023136"/>
    </source>
</evidence>
<evidence type="ECO:0000256" key="2">
    <source>
        <dbReference type="ARBA" id="ARBA00005982"/>
    </source>
</evidence>
<dbReference type="Pfam" id="PF00854">
    <property type="entry name" value="PTR2"/>
    <property type="match status" value="2"/>
</dbReference>
<comment type="subcellular location">
    <subcellularLocation>
        <location evidence="1">Membrane</location>
        <topology evidence="1">Multi-pass membrane protein</topology>
    </subcellularLocation>
</comment>
<comment type="caution">
    <text evidence="9">The sequence shown here is derived from an EMBL/GenBank/DDBJ whole genome shotgun (WGS) entry which is preliminary data.</text>
</comment>
<comment type="similarity">
    <text evidence="2">Belongs to the major facilitator superfamily. Proton-dependent oligopeptide transporter (POT/PTR) (TC 2.A.17) family.</text>
</comment>
<dbReference type="PANTHER" id="PTHR11654">
    <property type="entry name" value="OLIGOPEPTIDE TRANSPORTER-RELATED"/>
    <property type="match status" value="1"/>
</dbReference>
<keyword evidence="4" id="KW-0813">Transport</keyword>